<evidence type="ECO:0000313" key="2">
    <source>
        <dbReference type="Proteomes" id="UP000051439"/>
    </source>
</evidence>
<name>A0A0R1NQI5_9LACO</name>
<keyword evidence="2" id="KW-1185">Reference proteome</keyword>
<protein>
    <submittedName>
        <fullName evidence="1">Uncharacterized protein</fullName>
    </submittedName>
</protein>
<dbReference type="EMBL" id="AZEB01000054">
    <property type="protein sequence ID" value="KRL18883.1"/>
    <property type="molecule type" value="Genomic_DNA"/>
</dbReference>
<dbReference type="InterPro" id="IPR032869">
    <property type="entry name" value="WHH_dom_containing"/>
</dbReference>
<dbReference type="RefSeq" id="WP_056949730.1">
    <property type="nucleotide sequence ID" value="NZ_AZEB01000054.1"/>
</dbReference>
<comment type="caution">
    <text evidence="1">The sequence shown here is derived from an EMBL/GenBank/DDBJ whole genome shotgun (WGS) entry which is preliminary data.</text>
</comment>
<evidence type="ECO:0000313" key="1">
    <source>
        <dbReference type="EMBL" id="KRL18883.1"/>
    </source>
</evidence>
<sequence>MSSCKIKLTGKRNSDFVAANTAAHIATKPLGYTWHHLYDLNFATPANDDQSWMQLVSMPMHRRSCPHLGSAKQWVDKHHTPYKLGLSSTGETFADNEFLNTNNSNEIIDSVESSVDLIRGLHDHKCVGPLSPSDTLYVPTIYDWYRVGDYIKLIKDQRPELVKHGVLPLGEDAFGNVLWWQQTGRIAEGNIYYIQDDVGLDSFDDNSIVSISIKSDNVKQFIQQYVKRAL</sequence>
<dbReference type="Pfam" id="PF14414">
    <property type="entry name" value="WHH"/>
    <property type="match status" value="1"/>
</dbReference>
<organism evidence="1 2">
    <name type="scientific">Lentilactobacillus kisonensis DSM 19906 = JCM 15041</name>
    <dbReference type="NCBI Taxonomy" id="1423766"/>
    <lineage>
        <taxon>Bacteria</taxon>
        <taxon>Bacillati</taxon>
        <taxon>Bacillota</taxon>
        <taxon>Bacilli</taxon>
        <taxon>Lactobacillales</taxon>
        <taxon>Lactobacillaceae</taxon>
        <taxon>Lentilactobacillus</taxon>
    </lineage>
</organism>
<proteinExistence type="predicted"/>
<dbReference type="Proteomes" id="UP000051439">
    <property type="component" value="Unassembled WGS sequence"/>
</dbReference>
<dbReference type="AlphaFoldDB" id="A0A0R1NQI5"/>
<accession>A0A0R1NQI5</accession>
<reference evidence="1 2" key="1">
    <citation type="journal article" date="2015" name="Genome Announc.">
        <title>Expanding the biotechnology potential of lactobacilli through comparative genomics of 213 strains and associated genera.</title>
        <authorList>
            <person name="Sun Z."/>
            <person name="Harris H.M."/>
            <person name="McCann A."/>
            <person name="Guo C."/>
            <person name="Argimon S."/>
            <person name="Zhang W."/>
            <person name="Yang X."/>
            <person name="Jeffery I.B."/>
            <person name="Cooney J.C."/>
            <person name="Kagawa T.F."/>
            <person name="Liu W."/>
            <person name="Song Y."/>
            <person name="Salvetti E."/>
            <person name="Wrobel A."/>
            <person name="Rasinkangas P."/>
            <person name="Parkhill J."/>
            <person name="Rea M.C."/>
            <person name="O'Sullivan O."/>
            <person name="Ritari J."/>
            <person name="Douillard F.P."/>
            <person name="Paul Ross R."/>
            <person name="Yang R."/>
            <person name="Briner A.E."/>
            <person name="Felis G.E."/>
            <person name="de Vos W.M."/>
            <person name="Barrangou R."/>
            <person name="Klaenhammer T.R."/>
            <person name="Caufield P.W."/>
            <person name="Cui Y."/>
            <person name="Zhang H."/>
            <person name="O'Toole P.W."/>
        </authorList>
    </citation>
    <scope>NUCLEOTIDE SEQUENCE [LARGE SCALE GENOMIC DNA]</scope>
    <source>
        <strain evidence="1 2">DSM 19906</strain>
    </source>
</reference>
<gene>
    <name evidence="1" type="ORF">FC98_GL002301</name>
</gene>
<dbReference type="PATRIC" id="fig|1423766.4.peg.2385"/>